<organism evidence="1">
    <name type="scientific">Spodoptera frugiperda</name>
    <name type="common">Fall armyworm</name>
    <dbReference type="NCBI Taxonomy" id="7108"/>
    <lineage>
        <taxon>Eukaryota</taxon>
        <taxon>Metazoa</taxon>
        <taxon>Ecdysozoa</taxon>
        <taxon>Arthropoda</taxon>
        <taxon>Hexapoda</taxon>
        <taxon>Insecta</taxon>
        <taxon>Pterygota</taxon>
        <taxon>Neoptera</taxon>
        <taxon>Endopterygota</taxon>
        <taxon>Lepidoptera</taxon>
        <taxon>Glossata</taxon>
        <taxon>Ditrysia</taxon>
        <taxon>Noctuoidea</taxon>
        <taxon>Noctuidae</taxon>
        <taxon>Amphipyrinae</taxon>
        <taxon>Spodoptera</taxon>
    </lineage>
</organism>
<reference evidence="1" key="1">
    <citation type="submission" date="2016-07" db="EMBL/GenBank/DDBJ databases">
        <authorList>
            <person name="Bretaudeau A."/>
        </authorList>
    </citation>
    <scope>NUCLEOTIDE SEQUENCE</scope>
    <source>
        <strain evidence="1">Rice</strain>
        <tissue evidence="1">Whole body</tissue>
    </source>
</reference>
<protein>
    <submittedName>
        <fullName evidence="1">SFRICE_026389</fullName>
    </submittedName>
</protein>
<sequence>MAGQLAAAQRVAGSIPARSNSLCDPQIVVSGLGVILHGAMAVQPTVAQRVADSIPARSNSLCDPQIVVSEERGLVLGNMFNWIHIKFTNGYVKRTRAVKDGHAASDGRFTGFNNSVAISLWSSGILE</sequence>
<proteinExistence type="predicted"/>
<evidence type="ECO:0000313" key="1">
    <source>
        <dbReference type="EMBL" id="SOQ40774.1"/>
    </source>
</evidence>
<name>A0A2H1VKJ1_SPOFR</name>
<dbReference type="AlphaFoldDB" id="A0A2H1VKJ1"/>
<dbReference type="EMBL" id="ODYU01002817">
    <property type="protein sequence ID" value="SOQ40774.1"/>
    <property type="molecule type" value="Genomic_DNA"/>
</dbReference>
<accession>A0A2H1VKJ1</accession>
<gene>
    <name evidence="1" type="ORF">SFRICE_026389</name>
</gene>